<dbReference type="CDD" id="cd09725">
    <property type="entry name" value="Cas2_I_II_III"/>
    <property type="match status" value="1"/>
</dbReference>
<evidence type="ECO:0000313" key="11">
    <source>
        <dbReference type="Proteomes" id="UP000006054"/>
    </source>
</evidence>
<dbReference type="SUPFAM" id="SSF143430">
    <property type="entry name" value="TTP0101/SSO1404-like"/>
    <property type="match status" value="1"/>
</dbReference>
<comment type="function">
    <text evidence="9">CRISPR (clustered regularly interspaced short palindromic repeat), is an adaptive immune system that provides protection against mobile genetic elements (viruses, transposable elements and conjugative plasmids). CRISPR clusters contain sequences complementary to antecedent mobile elements and target invading nucleic acids. CRISPR clusters are transcribed and processed into CRISPR RNA (crRNA). Functions as a ssRNA-specific endoribonuclease. Involved in the integration of spacer DNA into the CRISPR cassette.</text>
</comment>
<accession>I4AEY8</accession>
<dbReference type="EC" id="3.1.-.-" evidence="9"/>
<dbReference type="Gene3D" id="3.30.70.240">
    <property type="match status" value="1"/>
</dbReference>
<evidence type="ECO:0000256" key="1">
    <source>
        <dbReference type="ARBA" id="ARBA00001946"/>
    </source>
</evidence>
<dbReference type="eggNOG" id="COG1343">
    <property type="taxonomic scope" value="Bacteria"/>
</dbReference>
<dbReference type="KEGG" id="fli:Fleli_0011"/>
<comment type="similarity">
    <text evidence="2 9">Belongs to the CRISPR-associated endoribonuclease Cas2 protein family.</text>
</comment>
<dbReference type="GO" id="GO:0004521">
    <property type="term" value="F:RNA endonuclease activity"/>
    <property type="evidence" value="ECO:0007669"/>
    <property type="project" value="InterPro"/>
</dbReference>
<reference evidence="11" key="1">
    <citation type="submission" date="2012-06" db="EMBL/GenBank/DDBJ databases">
        <title>The complete genome of Flexibacter litoralis DSM 6794.</title>
        <authorList>
            <person name="Lucas S."/>
            <person name="Copeland A."/>
            <person name="Lapidus A."/>
            <person name="Glavina del Rio T."/>
            <person name="Dalin E."/>
            <person name="Tice H."/>
            <person name="Bruce D."/>
            <person name="Goodwin L."/>
            <person name="Pitluck S."/>
            <person name="Peters L."/>
            <person name="Ovchinnikova G."/>
            <person name="Lu M."/>
            <person name="Kyrpides N."/>
            <person name="Mavromatis K."/>
            <person name="Ivanova N."/>
            <person name="Brettin T."/>
            <person name="Detter J.C."/>
            <person name="Han C."/>
            <person name="Larimer F."/>
            <person name="Land M."/>
            <person name="Hauser L."/>
            <person name="Markowitz V."/>
            <person name="Cheng J.-F."/>
            <person name="Hugenholtz P."/>
            <person name="Woyke T."/>
            <person name="Wu D."/>
            <person name="Spring S."/>
            <person name="Lang E."/>
            <person name="Kopitz M."/>
            <person name="Brambilla E."/>
            <person name="Klenk H.-P."/>
            <person name="Eisen J.A."/>
        </authorList>
    </citation>
    <scope>NUCLEOTIDE SEQUENCE [LARGE SCALE GENOMIC DNA]</scope>
    <source>
        <strain evidence="11">ATCC 23117 / DSM 6794 / NBRC 15988 / NCIMB 1366 / Sio-4</strain>
    </source>
</reference>
<dbReference type="OrthoDB" id="960081at2"/>
<keyword evidence="4 9" id="KW-0479">Metal-binding</keyword>
<evidence type="ECO:0000256" key="6">
    <source>
        <dbReference type="ARBA" id="ARBA00022801"/>
    </source>
</evidence>
<evidence type="ECO:0000256" key="4">
    <source>
        <dbReference type="ARBA" id="ARBA00022723"/>
    </source>
</evidence>
<keyword evidence="5 9" id="KW-0255">Endonuclease</keyword>
<organism evidence="10 11">
    <name type="scientific">Bernardetia litoralis (strain ATCC 23117 / DSM 6794 / NBRC 15988 / NCIMB 1366 / Fx l1 / Sio-4)</name>
    <name type="common">Flexibacter litoralis</name>
    <dbReference type="NCBI Taxonomy" id="880071"/>
    <lineage>
        <taxon>Bacteria</taxon>
        <taxon>Pseudomonadati</taxon>
        <taxon>Bacteroidota</taxon>
        <taxon>Cytophagia</taxon>
        <taxon>Cytophagales</taxon>
        <taxon>Bernardetiaceae</taxon>
        <taxon>Bernardetia</taxon>
    </lineage>
</organism>
<dbReference type="AlphaFoldDB" id="I4AEY8"/>
<evidence type="ECO:0000256" key="3">
    <source>
        <dbReference type="ARBA" id="ARBA00022722"/>
    </source>
</evidence>
<evidence type="ECO:0000256" key="2">
    <source>
        <dbReference type="ARBA" id="ARBA00009959"/>
    </source>
</evidence>
<dbReference type="Proteomes" id="UP000006054">
    <property type="component" value="Chromosome"/>
</dbReference>
<dbReference type="NCBIfam" id="TIGR01573">
    <property type="entry name" value="cas2"/>
    <property type="match status" value="1"/>
</dbReference>
<dbReference type="GO" id="GO:0016787">
    <property type="term" value="F:hydrolase activity"/>
    <property type="evidence" value="ECO:0007669"/>
    <property type="project" value="UniProtKB-KW"/>
</dbReference>
<evidence type="ECO:0000256" key="8">
    <source>
        <dbReference type="ARBA" id="ARBA00023118"/>
    </source>
</evidence>
<evidence type="ECO:0000256" key="5">
    <source>
        <dbReference type="ARBA" id="ARBA00022759"/>
    </source>
</evidence>
<evidence type="ECO:0000256" key="7">
    <source>
        <dbReference type="ARBA" id="ARBA00022842"/>
    </source>
</evidence>
<dbReference type="PANTHER" id="PTHR34405:SF3">
    <property type="entry name" value="CRISPR-ASSOCIATED ENDORIBONUCLEASE CAS2 3"/>
    <property type="match status" value="1"/>
</dbReference>
<keyword evidence="7 9" id="KW-0460">Magnesium</keyword>
<dbReference type="STRING" id="880071.Fleli_0011"/>
<comment type="subunit">
    <text evidence="9">Homodimer, forms a heterotetramer with a Cas1 homodimer.</text>
</comment>
<dbReference type="HOGENOM" id="CLU_161124_2_0_10"/>
<evidence type="ECO:0000256" key="9">
    <source>
        <dbReference type="HAMAP-Rule" id="MF_01471"/>
    </source>
</evidence>
<name>I4AEY8_BERLS</name>
<dbReference type="PANTHER" id="PTHR34405">
    <property type="entry name" value="CRISPR-ASSOCIATED ENDORIBONUCLEASE CAS2"/>
    <property type="match status" value="1"/>
</dbReference>
<proteinExistence type="inferred from homology"/>
<dbReference type="EMBL" id="CP003345">
    <property type="protein sequence ID" value="AFM02523.1"/>
    <property type="molecule type" value="Genomic_DNA"/>
</dbReference>
<feature type="binding site" evidence="9">
    <location>
        <position position="8"/>
    </location>
    <ligand>
        <name>Mg(2+)</name>
        <dbReference type="ChEBI" id="CHEBI:18420"/>
        <note>catalytic</note>
    </ligand>
</feature>
<dbReference type="Pfam" id="PF09827">
    <property type="entry name" value="CRISPR_Cas2"/>
    <property type="match status" value="1"/>
</dbReference>
<dbReference type="InterPro" id="IPR021127">
    <property type="entry name" value="CRISPR_associated_Cas2"/>
</dbReference>
<evidence type="ECO:0000313" key="10">
    <source>
        <dbReference type="EMBL" id="AFM02523.1"/>
    </source>
</evidence>
<keyword evidence="11" id="KW-1185">Reference proteome</keyword>
<dbReference type="RefSeq" id="WP_014795992.1">
    <property type="nucleotide sequence ID" value="NC_018018.1"/>
</dbReference>
<keyword evidence="3 9" id="KW-0540">Nuclease</keyword>
<sequence length="98" mass="11830">MTYLILYDISEDRIRTHISKHLEERGCRRVQKSVFMAKMSIEKYHEIRDYLQQIQDEYENDDTILFIPISQQVLRETYMIGNNIPFLDAVDDKKVLIF</sequence>
<dbReference type="HAMAP" id="MF_01471">
    <property type="entry name" value="Cas2"/>
    <property type="match status" value="1"/>
</dbReference>
<comment type="cofactor">
    <cofactor evidence="1 9">
        <name>Mg(2+)</name>
        <dbReference type="ChEBI" id="CHEBI:18420"/>
    </cofactor>
</comment>
<gene>
    <name evidence="9" type="primary">cas2</name>
    <name evidence="10" type="ordered locus">Fleli_0011</name>
</gene>
<dbReference type="GO" id="GO:0043571">
    <property type="term" value="P:maintenance of CRISPR repeat elements"/>
    <property type="evidence" value="ECO:0007669"/>
    <property type="project" value="UniProtKB-UniRule"/>
</dbReference>
<keyword evidence="8 9" id="KW-0051">Antiviral defense</keyword>
<keyword evidence="6 9" id="KW-0378">Hydrolase</keyword>
<dbReference type="InterPro" id="IPR019199">
    <property type="entry name" value="Virulence_VapD/CRISPR_Cas2"/>
</dbReference>
<dbReference type="GO" id="GO:0051607">
    <property type="term" value="P:defense response to virus"/>
    <property type="evidence" value="ECO:0007669"/>
    <property type="project" value="UniProtKB-UniRule"/>
</dbReference>
<dbReference type="GO" id="GO:0046872">
    <property type="term" value="F:metal ion binding"/>
    <property type="evidence" value="ECO:0007669"/>
    <property type="project" value="UniProtKB-UniRule"/>
</dbReference>
<protein>
    <recommendedName>
        <fullName evidence="9">CRISPR-associated endoribonuclease Cas2</fullName>
        <ecNumber evidence="9">3.1.-.-</ecNumber>
    </recommendedName>
</protein>